<sequence>MALRRPRLQVPATTSTPVVAPVLALALALIVTGCTEDDPPPPSPSPTPSATATPTPQPQAAPLDVTIADAAGRLPRAARKIATARVESTVGGYLEGAFLGDFPRTRYADAWTHFTPAATRLARRDLGLLTHADRGARIASVVPVRQEVRVRALAPRRKMIGGTARVRLVLRVTDVDGAVQRVRIAGRLLLTRAPDRTFRIFGYDLERSSGPLRAPAAPGGDA</sequence>
<dbReference type="Proteomes" id="UP001240447">
    <property type="component" value="Unassembled WGS sequence"/>
</dbReference>
<keyword evidence="3" id="KW-1185">Reference proteome</keyword>
<evidence type="ECO:0008006" key="4">
    <source>
        <dbReference type="Google" id="ProtNLM"/>
    </source>
</evidence>
<dbReference type="EMBL" id="JAUSQM010000001">
    <property type="protein sequence ID" value="MDP9823856.1"/>
    <property type="molecule type" value="Genomic_DNA"/>
</dbReference>
<protein>
    <recommendedName>
        <fullName evidence="4">Lipoprotein</fullName>
    </recommendedName>
</protein>
<evidence type="ECO:0000313" key="3">
    <source>
        <dbReference type="Proteomes" id="UP001240447"/>
    </source>
</evidence>
<feature type="region of interest" description="Disordered" evidence="1">
    <location>
        <begin position="34"/>
        <end position="60"/>
    </location>
</feature>
<accession>A0ABT9NTV1</accession>
<evidence type="ECO:0000313" key="2">
    <source>
        <dbReference type="EMBL" id="MDP9823856.1"/>
    </source>
</evidence>
<proteinExistence type="predicted"/>
<comment type="caution">
    <text evidence="2">The sequence shown here is derived from an EMBL/GenBank/DDBJ whole genome shotgun (WGS) entry which is preliminary data.</text>
</comment>
<evidence type="ECO:0000256" key="1">
    <source>
        <dbReference type="SAM" id="MobiDB-lite"/>
    </source>
</evidence>
<feature type="compositionally biased region" description="Low complexity" evidence="1">
    <location>
        <begin position="48"/>
        <end position="60"/>
    </location>
</feature>
<dbReference type="RefSeq" id="WP_306825369.1">
    <property type="nucleotide sequence ID" value="NZ_JAUSQM010000001.1"/>
</dbReference>
<gene>
    <name evidence="2" type="ORF">J2S59_003665</name>
</gene>
<organism evidence="2 3">
    <name type="scientific">Nocardioides massiliensis</name>
    <dbReference type="NCBI Taxonomy" id="1325935"/>
    <lineage>
        <taxon>Bacteria</taxon>
        <taxon>Bacillati</taxon>
        <taxon>Actinomycetota</taxon>
        <taxon>Actinomycetes</taxon>
        <taxon>Propionibacteriales</taxon>
        <taxon>Nocardioidaceae</taxon>
        <taxon>Nocardioides</taxon>
    </lineage>
</organism>
<name>A0ABT9NTV1_9ACTN</name>
<reference evidence="2 3" key="1">
    <citation type="submission" date="2023-07" db="EMBL/GenBank/DDBJ databases">
        <title>Sequencing the genomes of 1000 actinobacteria strains.</title>
        <authorList>
            <person name="Klenk H.-P."/>
        </authorList>
    </citation>
    <scope>NUCLEOTIDE SEQUENCE [LARGE SCALE GENOMIC DNA]</scope>
    <source>
        <strain evidence="2 3">GD13</strain>
    </source>
</reference>
<dbReference type="PROSITE" id="PS51257">
    <property type="entry name" value="PROKAR_LIPOPROTEIN"/>
    <property type="match status" value="1"/>
</dbReference>